<proteinExistence type="predicted"/>
<comment type="caution">
    <text evidence="2">The sequence shown here is derived from an EMBL/GenBank/DDBJ whole genome shotgun (WGS) entry which is preliminary data.</text>
</comment>
<gene>
    <name evidence="2" type="ORF">CO661_08465</name>
</gene>
<evidence type="ECO:0000313" key="2">
    <source>
        <dbReference type="EMBL" id="PDT48632.1"/>
    </source>
</evidence>
<dbReference type="Proteomes" id="UP000220353">
    <property type="component" value="Unassembled WGS sequence"/>
</dbReference>
<accession>A0A2A6M298</accession>
<feature type="region of interest" description="Disordered" evidence="1">
    <location>
        <begin position="22"/>
        <end position="51"/>
    </location>
</feature>
<reference evidence="2 3" key="1">
    <citation type="submission" date="2017-09" db="EMBL/GenBank/DDBJ databases">
        <title>Comparative genomics of rhizobia isolated from Phaseolus vulgaris in China.</title>
        <authorList>
            <person name="Tong W."/>
        </authorList>
    </citation>
    <scope>NUCLEOTIDE SEQUENCE [LARGE SCALE GENOMIC DNA]</scope>
    <source>
        <strain evidence="2 3">PCH1</strain>
    </source>
</reference>
<evidence type="ECO:0000313" key="3">
    <source>
        <dbReference type="Proteomes" id="UP000220353"/>
    </source>
</evidence>
<name>A0A2A6M298_RHIFR</name>
<dbReference type="AlphaFoldDB" id="A0A2A6M298"/>
<organism evidence="2 3">
    <name type="scientific">Rhizobium fredii</name>
    <name type="common">Sinorhizobium fredii</name>
    <dbReference type="NCBI Taxonomy" id="380"/>
    <lineage>
        <taxon>Bacteria</taxon>
        <taxon>Pseudomonadati</taxon>
        <taxon>Pseudomonadota</taxon>
        <taxon>Alphaproteobacteria</taxon>
        <taxon>Hyphomicrobiales</taxon>
        <taxon>Rhizobiaceae</taxon>
        <taxon>Sinorhizobium/Ensifer group</taxon>
        <taxon>Sinorhizobium</taxon>
    </lineage>
</organism>
<protein>
    <submittedName>
        <fullName evidence="2">Lytic murein transglycosylase</fullName>
    </submittedName>
</protein>
<evidence type="ECO:0000256" key="1">
    <source>
        <dbReference type="SAM" id="MobiDB-lite"/>
    </source>
</evidence>
<dbReference type="EMBL" id="NWTC01000005">
    <property type="protein sequence ID" value="PDT48632.1"/>
    <property type="molecule type" value="Genomic_DNA"/>
</dbReference>
<sequence length="79" mass="8322">MQEEERGDSCEQARAALTPLCPAGHLPHKGGDWRAATASSRGRSRVRGRGAVGLSARFKPISPLVGEMPGRAEGGRPDT</sequence>